<feature type="compositionally biased region" description="Basic residues" evidence="1">
    <location>
        <begin position="248"/>
        <end position="277"/>
    </location>
</feature>
<organism evidence="2 3">
    <name type="scientific">Tilletiopsis washingtonensis</name>
    <dbReference type="NCBI Taxonomy" id="58919"/>
    <lineage>
        <taxon>Eukaryota</taxon>
        <taxon>Fungi</taxon>
        <taxon>Dikarya</taxon>
        <taxon>Basidiomycota</taxon>
        <taxon>Ustilaginomycotina</taxon>
        <taxon>Exobasidiomycetes</taxon>
        <taxon>Entylomatales</taxon>
        <taxon>Entylomatales incertae sedis</taxon>
        <taxon>Tilletiopsis</taxon>
    </lineage>
</organism>
<proteinExistence type="predicted"/>
<protein>
    <submittedName>
        <fullName evidence="2">Uncharacterized protein</fullName>
    </submittedName>
</protein>
<feature type="compositionally biased region" description="Basic residues" evidence="1">
    <location>
        <begin position="213"/>
        <end position="222"/>
    </location>
</feature>
<evidence type="ECO:0000313" key="2">
    <source>
        <dbReference type="EMBL" id="PWN96820.1"/>
    </source>
</evidence>
<evidence type="ECO:0000256" key="1">
    <source>
        <dbReference type="SAM" id="MobiDB-lite"/>
    </source>
</evidence>
<evidence type="ECO:0000313" key="3">
    <source>
        <dbReference type="Proteomes" id="UP000245946"/>
    </source>
</evidence>
<dbReference type="RefSeq" id="XP_025597099.1">
    <property type="nucleotide sequence ID" value="XM_025745777.1"/>
</dbReference>
<feature type="compositionally biased region" description="Basic residues" evidence="1">
    <location>
        <begin position="148"/>
        <end position="159"/>
    </location>
</feature>
<name>A0A316Z4Y9_9BASI</name>
<accession>A0A316Z4Y9</accession>
<dbReference type="AlphaFoldDB" id="A0A316Z4Y9"/>
<gene>
    <name evidence="2" type="ORF">FA09DRAFT_68644</name>
</gene>
<keyword evidence="3" id="KW-1185">Reference proteome</keyword>
<feature type="region of interest" description="Disordered" evidence="1">
    <location>
        <begin position="108"/>
        <end position="324"/>
    </location>
</feature>
<reference evidence="2 3" key="1">
    <citation type="journal article" date="2018" name="Mol. Biol. Evol.">
        <title>Broad Genomic Sampling Reveals a Smut Pathogenic Ancestry of the Fungal Clade Ustilaginomycotina.</title>
        <authorList>
            <person name="Kijpornyongpan T."/>
            <person name="Mondo S.J."/>
            <person name="Barry K."/>
            <person name="Sandor L."/>
            <person name="Lee J."/>
            <person name="Lipzen A."/>
            <person name="Pangilinan J."/>
            <person name="LaButti K."/>
            <person name="Hainaut M."/>
            <person name="Henrissat B."/>
            <person name="Grigoriev I.V."/>
            <person name="Spatafora J.W."/>
            <person name="Aime M.C."/>
        </authorList>
    </citation>
    <scope>NUCLEOTIDE SEQUENCE [LARGE SCALE GENOMIC DNA]</scope>
    <source>
        <strain evidence="2 3">MCA 4186</strain>
    </source>
</reference>
<dbReference type="EMBL" id="KZ819297">
    <property type="protein sequence ID" value="PWN96820.1"/>
    <property type="molecule type" value="Genomic_DNA"/>
</dbReference>
<feature type="compositionally biased region" description="Low complexity" evidence="1">
    <location>
        <begin position="234"/>
        <end position="247"/>
    </location>
</feature>
<dbReference type="GeneID" id="37273321"/>
<sequence>MQGCCVLLRCICVRPARRCSCGSASLRCLAAAGARQRRWRSAAWAACMQTTRPPSRWPRRVHRRRLCRLAATQTRKHDTCLLATQMMEGLARSVDAHVAACPTGPRTLTPSLPPPLSAFHPSSSSTPRPLLHPRAAARIGRRVELDGRRRRCRHRRAAARGRAVGREPDARGDAGALRRAAAGRRAQRHVVPAHGTQRRRRRHAAAQDGGDAHRRHPRRHPRAAAAPHPRHVLASPARGAPASAAAARRQRRPRRQRRAARRRRRRRLGLHVGRRAGSRGLGGTDAAATRTRLAHAPARGAARDGAAELRAQPVGEEPPAAVPG</sequence>
<dbReference type="Proteomes" id="UP000245946">
    <property type="component" value="Unassembled WGS sequence"/>
</dbReference>